<evidence type="ECO:0000313" key="6">
    <source>
        <dbReference type="Proteomes" id="UP000662888"/>
    </source>
</evidence>
<feature type="domain" description="LamG-like jellyroll fold" evidence="4">
    <location>
        <begin position="583"/>
        <end position="720"/>
    </location>
</feature>
<protein>
    <submittedName>
        <fullName evidence="5">Alginate lyase family protein</fullName>
    </submittedName>
</protein>
<dbReference type="Gene3D" id="2.60.40.10">
    <property type="entry name" value="Immunoglobulins"/>
    <property type="match status" value="1"/>
</dbReference>
<keyword evidence="2" id="KW-1015">Disulfide bond</keyword>
<name>A0AA49A8F4_9BURK</name>
<evidence type="ECO:0000259" key="4">
    <source>
        <dbReference type="SMART" id="SM00560"/>
    </source>
</evidence>
<dbReference type="InterPro" id="IPR008929">
    <property type="entry name" value="Chondroitin_lyas"/>
</dbReference>
<dbReference type="SUPFAM" id="SSF48230">
    <property type="entry name" value="Chondroitin AC/alginate lyase"/>
    <property type="match status" value="1"/>
</dbReference>
<evidence type="ECO:0000256" key="2">
    <source>
        <dbReference type="ARBA" id="ARBA00023157"/>
    </source>
</evidence>
<keyword evidence="6" id="KW-1185">Reference proteome</keyword>
<dbReference type="CDD" id="cd00063">
    <property type="entry name" value="FN3"/>
    <property type="match status" value="1"/>
</dbReference>
<dbReference type="Gene3D" id="2.60.120.200">
    <property type="match status" value="1"/>
</dbReference>
<dbReference type="Pfam" id="PF05426">
    <property type="entry name" value="Alginate_lyase"/>
    <property type="match status" value="1"/>
</dbReference>
<evidence type="ECO:0000313" key="5">
    <source>
        <dbReference type="EMBL" id="QPI50478.1"/>
    </source>
</evidence>
<dbReference type="RefSeq" id="WP_206090027.1">
    <property type="nucleotide sequence ID" value="NZ_CP065053.1"/>
</dbReference>
<dbReference type="InterPro" id="IPR013320">
    <property type="entry name" value="ConA-like_dom_sf"/>
</dbReference>
<dbReference type="SUPFAM" id="SSF49265">
    <property type="entry name" value="Fibronectin type III"/>
    <property type="match status" value="1"/>
</dbReference>
<dbReference type="Pfam" id="PF13385">
    <property type="entry name" value="Laminin_G_3"/>
    <property type="match status" value="1"/>
</dbReference>
<proteinExistence type="predicted"/>
<gene>
    <name evidence="5" type="ORF">IV454_02320</name>
</gene>
<dbReference type="InterPro" id="IPR013783">
    <property type="entry name" value="Ig-like_fold"/>
</dbReference>
<accession>A0AA49A8F4</accession>
<evidence type="ECO:0000256" key="3">
    <source>
        <dbReference type="ARBA" id="ARBA00023239"/>
    </source>
</evidence>
<dbReference type="InterPro" id="IPR006558">
    <property type="entry name" value="LamG-like"/>
</dbReference>
<keyword evidence="3 5" id="KW-0456">Lyase</keyword>
<keyword evidence="1" id="KW-0732">Signal</keyword>
<dbReference type="Proteomes" id="UP000662888">
    <property type="component" value="Chromosome"/>
</dbReference>
<sequence>MPTNDEQKFSLKRRSVCASGVGLATLGPLGLAGCGGGDKVDPPLPAASAAAMGSMTGQQAAVGARRFVHPGLLHTQDDFTRMRTKVAENAQPWASGFARLTSNGRAQLGARPRALQTVIRGGPGENFAQMYIDIARTYQLALRWKVTGNKDYADLAVVFLNAWSSTMTAINGDTNAALAAGIYGYQWANAAEIMRTYPGWAAPDLARFQALMLNVFYEANHRFLVNHNGAKITNYWANWDQCNLASMLAIGVLCDRPDIYDEALGYYKSGTENGASSQAVYYLHPGYLGQWQESGRDQGHCTLGIGLASVFCEMAWNQGDDLYGYDNNRFLAGAEYVAKSNLQDATGAFYGVPFASYRNSHYFTASLALGAQGHHRPVWELIHNHYVNRKGLAAPYTAMMAKLLGPEGDGNNGDQLGFGTLTFSRDPVKPGAAPSGLSAIWSGRQMVLSWWGSAGASSYTVKRATVRGGPYTTVKSGITDLLSYTDSELASGVYYYVVTAQGPAGESAASGEAKGYAGVHAHTRLPMNQTTGTTATDSSGNGRNASLVNGPAWVAGRSGARALAFDGVDDYLSLPQDALADLSDFTIAAWVYWDGGRNWARVFDFGLGTMHYMMLTPCANDGLMRFAVTTNHGIGEQTISGTAALPTGQWVHVAVTLSGRTGTLYVNGAPVGSNPDIRHAPFRLGATSQNWIGRSQYESDPYFNGKIADFCIFRGALSQGSVATLLSGQPGSAVESPVSLDPNTGESIGVQQRSTFCEV</sequence>
<dbReference type="SMART" id="SM00560">
    <property type="entry name" value="LamGL"/>
    <property type="match status" value="1"/>
</dbReference>
<reference evidence="5 6" key="1">
    <citation type="submission" date="2020-11" db="EMBL/GenBank/DDBJ databases">
        <authorList>
            <person name="Sun Q."/>
        </authorList>
    </citation>
    <scope>NUCLEOTIDE SEQUENCE [LARGE SCALE GENOMIC DNA]</scope>
    <source>
        <strain evidence="5 6">P8398</strain>
    </source>
</reference>
<organism evidence="5 6">
    <name type="scientific">Massilia antarctica</name>
    <dbReference type="NCBI Taxonomy" id="2765360"/>
    <lineage>
        <taxon>Bacteria</taxon>
        <taxon>Pseudomonadati</taxon>
        <taxon>Pseudomonadota</taxon>
        <taxon>Betaproteobacteria</taxon>
        <taxon>Burkholderiales</taxon>
        <taxon>Oxalobacteraceae</taxon>
        <taxon>Telluria group</taxon>
        <taxon>Massilia</taxon>
    </lineage>
</organism>
<dbReference type="Gene3D" id="1.50.10.100">
    <property type="entry name" value="Chondroitin AC/alginate lyase"/>
    <property type="match status" value="1"/>
</dbReference>
<dbReference type="GO" id="GO:0016829">
    <property type="term" value="F:lyase activity"/>
    <property type="evidence" value="ECO:0007669"/>
    <property type="project" value="UniProtKB-KW"/>
</dbReference>
<dbReference type="EMBL" id="CP065053">
    <property type="protein sequence ID" value="QPI50478.1"/>
    <property type="molecule type" value="Genomic_DNA"/>
</dbReference>
<dbReference type="InterPro" id="IPR003961">
    <property type="entry name" value="FN3_dom"/>
</dbReference>
<dbReference type="InterPro" id="IPR036116">
    <property type="entry name" value="FN3_sf"/>
</dbReference>
<dbReference type="InterPro" id="IPR008397">
    <property type="entry name" value="Alginate_lyase_dom"/>
</dbReference>
<dbReference type="SUPFAM" id="SSF49899">
    <property type="entry name" value="Concanavalin A-like lectins/glucanases"/>
    <property type="match status" value="1"/>
</dbReference>
<evidence type="ECO:0000256" key="1">
    <source>
        <dbReference type="ARBA" id="ARBA00022729"/>
    </source>
</evidence>